<evidence type="ECO:0000313" key="3">
    <source>
        <dbReference type="Proteomes" id="UP001222800"/>
    </source>
</evidence>
<dbReference type="RefSeq" id="WP_277730730.1">
    <property type="nucleotide sequence ID" value="NZ_CP120733.1"/>
</dbReference>
<name>A0ABY8E7D4_9FIRM</name>
<evidence type="ECO:0000256" key="1">
    <source>
        <dbReference type="SAM" id="Phobius"/>
    </source>
</evidence>
<gene>
    <name evidence="2" type="ORF">P4S50_10430</name>
</gene>
<keyword evidence="1" id="KW-1133">Transmembrane helix</keyword>
<keyword evidence="3" id="KW-1185">Reference proteome</keyword>
<evidence type="ECO:0000313" key="2">
    <source>
        <dbReference type="EMBL" id="WFD08813.1"/>
    </source>
</evidence>
<proteinExistence type="predicted"/>
<reference evidence="2 3" key="1">
    <citation type="submission" date="2023-03" db="EMBL/GenBank/DDBJ databases">
        <title>Complete genome sequence of Tepidibacter sp. SWIR-1, isolated from a deep-sea hydrothermal vent.</title>
        <authorList>
            <person name="Li X."/>
        </authorList>
    </citation>
    <scope>NUCLEOTIDE SEQUENCE [LARGE SCALE GENOMIC DNA]</scope>
    <source>
        <strain evidence="2 3">SWIR-1</strain>
    </source>
</reference>
<dbReference type="EMBL" id="CP120733">
    <property type="protein sequence ID" value="WFD08813.1"/>
    <property type="molecule type" value="Genomic_DNA"/>
</dbReference>
<keyword evidence="1" id="KW-0472">Membrane</keyword>
<dbReference type="Proteomes" id="UP001222800">
    <property type="component" value="Chromosome"/>
</dbReference>
<evidence type="ECO:0008006" key="4">
    <source>
        <dbReference type="Google" id="ProtNLM"/>
    </source>
</evidence>
<sequence length="61" mass="6944">MKNNNNVMTNPMIVGGVIGAAASIYAVSRMNMGQRRRMYRTGRNVARVANSMMNRMDRNFF</sequence>
<keyword evidence="1" id="KW-0812">Transmembrane</keyword>
<protein>
    <recommendedName>
        <fullName evidence="4">YtxH-like protein</fullName>
    </recommendedName>
</protein>
<feature type="transmembrane region" description="Helical" evidence="1">
    <location>
        <begin position="12"/>
        <end position="28"/>
    </location>
</feature>
<accession>A0ABY8E7D4</accession>
<organism evidence="2 3">
    <name type="scientific">Tepidibacter hydrothermalis</name>
    <dbReference type="NCBI Taxonomy" id="3036126"/>
    <lineage>
        <taxon>Bacteria</taxon>
        <taxon>Bacillati</taxon>
        <taxon>Bacillota</taxon>
        <taxon>Clostridia</taxon>
        <taxon>Peptostreptococcales</taxon>
        <taxon>Peptostreptococcaceae</taxon>
        <taxon>Tepidibacter</taxon>
    </lineage>
</organism>